<feature type="transmembrane region" description="Helical" evidence="14">
    <location>
        <begin position="387"/>
        <end position="407"/>
    </location>
</feature>
<dbReference type="PROSITE" id="PS00216">
    <property type="entry name" value="SUGAR_TRANSPORT_1"/>
    <property type="match status" value="1"/>
</dbReference>
<proteinExistence type="predicted"/>
<dbReference type="PANTHER" id="PTHR23503:SF8">
    <property type="entry name" value="FACILITATED GLUCOSE TRANSPORTER PROTEIN 1"/>
    <property type="match status" value="1"/>
</dbReference>
<dbReference type="GO" id="GO:0015149">
    <property type="term" value="F:hexose transmembrane transporter activity"/>
    <property type="evidence" value="ECO:0007669"/>
    <property type="project" value="TreeGrafter"/>
</dbReference>
<accession>A0A485L9L1</accession>
<gene>
    <name evidence="17" type="primary">Aste57867_18251</name>
    <name evidence="16" type="ORF">As57867_018189</name>
    <name evidence="17" type="ORF">ASTE57867_18251</name>
</gene>
<dbReference type="PRINTS" id="PR00171">
    <property type="entry name" value="SUGRTRNSPORT"/>
</dbReference>
<evidence type="ECO:0000256" key="9">
    <source>
        <dbReference type="ARBA" id="ARBA00044656"/>
    </source>
</evidence>
<dbReference type="PROSITE" id="PS50850">
    <property type="entry name" value="MFS"/>
    <property type="match status" value="1"/>
</dbReference>
<evidence type="ECO:0000313" key="18">
    <source>
        <dbReference type="Proteomes" id="UP000332933"/>
    </source>
</evidence>
<dbReference type="AlphaFoldDB" id="A0A485L9L1"/>
<evidence type="ECO:0000256" key="10">
    <source>
        <dbReference type="ARBA" id="ARBA00044662"/>
    </source>
</evidence>
<feature type="domain" description="Major facilitator superfamily (MFS) profile" evidence="15">
    <location>
        <begin position="77"/>
        <end position="505"/>
    </location>
</feature>
<comment type="catalytic activity">
    <reaction evidence="11">
        <text>D-glucosamine(out) = D-glucosamine(in)</text>
        <dbReference type="Rhea" id="RHEA:78423"/>
        <dbReference type="ChEBI" id="CHEBI:58723"/>
    </reaction>
    <physiologicalReaction direction="left-to-right" evidence="11">
        <dbReference type="Rhea" id="RHEA:78424"/>
    </physiologicalReaction>
</comment>
<keyword evidence="4 14" id="KW-0812">Transmembrane</keyword>
<evidence type="ECO:0000259" key="15">
    <source>
        <dbReference type="PROSITE" id="PS50850"/>
    </source>
</evidence>
<feature type="transmembrane region" description="Helical" evidence="14">
    <location>
        <begin position="154"/>
        <end position="176"/>
    </location>
</feature>
<evidence type="ECO:0000256" key="14">
    <source>
        <dbReference type="SAM" id="Phobius"/>
    </source>
</evidence>
<comment type="catalytic activity">
    <reaction evidence="8">
        <text>D-glucose(out) = D-glucose(in)</text>
        <dbReference type="Rhea" id="RHEA:60376"/>
        <dbReference type="ChEBI" id="CHEBI:4167"/>
    </reaction>
    <physiologicalReaction direction="left-to-right" evidence="8">
        <dbReference type="Rhea" id="RHEA:60377"/>
    </physiologicalReaction>
</comment>
<feature type="transmembrane region" description="Helical" evidence="14">
    <location>
        <begin position="478"/>
        <end position="501"/>
    </location>
</feature>
<feature type="transmembrane region" description="Helical" evidence="14">
    <location>
        <begin position="182"/>
        <end position="199"/>
    </location>
</feature>
<comment type="catalytic activity">
    <reaction evidence="12">
        <text>D-fructose(out) = D-fructose(in)</text>
        <dbReference type="Rhea" id="RHEA:60372"/>
        <dbReference type="ChEBI" id="CHEBI:37721"/>
    </reaction>
    <physiologicalReaction direction="left-to-right" evidence="12">
        <dbReference type="Rhea" id="RHEA:60373"/>
    </physiologicalReaction>
</comment>
<feature type="transmembrane region" description="Helical" evidence="14">
    <location>
        <begin position="238"/>
        <end position="261"/>
    </location>
</feature>
<evidence type="ECO:0000256" key="4">
    <source>
        <dbReference type="ARBA" id="ARBA00022692"/>
    </source>
</evidence>
<dbReference type="EMBL" id="VJMH01006381">
    <property type="protein sequence ID" value="KAF0690320.1"/>
    <property type="molecule type" value="Genomic_DNA"/>
</dbReference>
<evidence type="ECO:0000256" key="5">
    <source>
        <dbReference type="ARBA" id="ARBA00022989"/>
    </source>
</evidence>
<dbReference type="Pfam" id="PF00083">
    <property type="entry name" value="Sugar_tr"/>
    <property type="match status" value="1"/>
</dbReference>
<dbReference type="Proteomes" id="UP000332933">
    <property type="component" value="Unassembled WGS sequence"/>
</dbReference>
<evidence type="ECO:0000313" key="17">
    <source>
        <dbReference type="EMBL" id="VFT94988.1"/>
    </source>
</evidence>
<evidence type="ECO:0000256" key="1">
    <source>
        <dbReference type="ARBA" id="ARBA00004141"/>
    </source>
</evidence>
<evidence type="ECO:0000256" key="2">
    <source>
        <dbReference type="ARBA" id="ARBA00011738"/>
    </source>
</evidence>
<dbReference type="InterPro" id="IPR003663">
    <property type="entry name" value="Sugar/inositol_transpt"/>
</dbReference>
<feature type="transmembrane region" description="Helical" evidence="14">
    <location>
        <begin position="211"/>
        <end position="232"/>
    </location>
</feature>
<comment type="subcellular location">
    <subcellularLocation>
        <location evidence="1">Membrane</location>
        <topology evidence="1">Multi-pass membrane protein</topology>
    </subcellularLocation>
</comment>
<dbReference type="InterPro" id="IPR045263">
    <property type="entry name" value="GLUT"/>
</dbReference>
<dbReference type="InterPro" id="IPR005829">
    <property type="entry name" value="Sugar_transporter_CS"/>
</dbReference>
<keyword evidence="18" id="KW-1185">Reference proteome</keyword>
<organism evidence="17 18">
    <name type="scientific">Aphanomyces stellatus</name>
    <dbReference type="NCBI Taxonomy" id="120398"/>
    <lineage>
        <taxon>Eukaryota</taxon>
        <taxon>Sar</taxon>
        <taxon>Stramenopiles</taxon>
        <taxon>Oomycota</taxon>
        <taxon>Saprolegniomycetes</taxon>
        <taxon>Saprolegniales</taxon>
        <taxon>Verrucalvaceae</taxon>
        <taxon>Aphanomyces</taxon>
    </lineage>
</organism>
<evidence type="ECO:0000256" key="7">
    <source>
        <dbReference type="ARBA" id="ARBA00044637"/>
    </source>
</evidence>
<dbReference type="PANTHER" id="PTHR23503">
    <property type="entry name" value="SOLUTE CARRIER FAMILY 2"/>
    <property type="match status" value="1"/>
</dbReference>
<evidence type="ECO:0000256" key="13">
    <source>
        <dbReference type="ARBA" id="ARBA00044780"/>
    </source>
</evidence>
<evidence type="ECO:0000256" key="12">
    <source>
        <dbReference type="ARBA" id="ARBA00044710"/>
    </source>
</evidence>
<evidence type="ECO:0000256" key="11">
    <source>
        <dbReference type="ARBA" id="ARBA00044668"/>
    </source>
</evidence>
<dbReference type="EMBL" id="CAADRA010006402">
    <property type="protein sequence ID" value="VFT94988.1"/>
    <property type="molecule type" value="Genomic_DNA"/>
</dbReference>
<comment type="catalytic activity">
    <reaction evidence="7">
        <text>D-galactose(in) = D-galactose(out)</text>
        <dbReference type="Rhea" id="RHEA:34915"/>
        <dbReference type="ChEBI" id="CHEBI:4139"/>
    </reaction>
    <physiologicalReaction direction="right-to-left" evidence="7">
        <dbReference type="Rhea" id="RHEA:34917"/>
    </physiologicalReaction>
</comment>
<dbReference type="Gene3D" id="1.20.1250.20">
    <property type="entry name" value="MFS general substrate transporter like domains"/>
    <property type="match status" value="1"/>
</dbReference>
<feature type="transmembrane region" description="Helical" evidence="14">
    <location>
        <begin position="123"/>
        <end position="142"/>
    </location>
</feature>
<evidence type="ECO:0000256" key="6">
    <source>
        <dbReference type="ARBA" id="ARBA00023136"/>
    </source>
</evidence>
<evidence type="ECO:0000256" key="3">
    <source>
        <dbReference type="ARBA" id="ARBA00022448"/>
    </source>
</evidence>
<keyword evidence="3" id="KW-0813">Transport</keyword>
<comment type="catalytic activity">
    <reaction evidence="9">
        <text>D-xylose(out) = D-xylose(in)</text>
        <dbReference type="Rhea" id="RHEA:78427"/>
        <dbReference type="ChEBI" id="CHEBI:53455"/>
    </reaction>
    <physiologicalReaction direction="left-to-right" evidence="9">
        <dbReference type="Rhea" id="RHEA:78428"/>
    </physiologicalReaction>
</comment>
<comment type="subunit">
    <text evidence="2">Homodimer.</text>
</comment>
<protein>
    <recommendedName>
        <fullName evidence="13">Hexose transporter 1</fullName>
    </recommendedName>
</protein>
<dbReference type="InterPro" id="IPR005828">
    <property type="entry name" value="MFS_sugar_transport-like"/>
</dbReference>
<dbReference type="InterPro" id="IPR020846">
    <property type="entry name" value="MFS_dom"/>
</dbReference>
<reference evidence="16" key="2">
    <citation type="submission" date="2019-06" db="EMBL/GenBank/DDBJ databases">
        <title>Genomics analysis of Aphanomyces spp. identifies a new class of oomycete effector associated with host adaptation.</title>
        <authorList>
            <person name="Gaulin E."/>
        </authorList>
    </citation>
    <scope>NUCLEOTIDE SEQUENCE</scope>
    <source>
        <strain evidence="16">CBS 578.67</strain>
    </source>
</reference>
<reference evidence="17 18" key="1">
    <citation type="submission" date="2019-03" db="EMBL/GenBank/DDBJ databases">
        <authorList>
            <person name="Gaulin E."/>
            <person name="Dumas B."/>
        </authorList>
    </citation>
    <scope>NUCLEOTIDE SEQUENCE [LARGE SCALE GENOMIC DNA]</scope>
    <source>
        <strain evidence="17">CBS 568.67</strain>
    </source>
</reference>
<evidence type="ECO:0000313" key="16">
    <source>
        <dbReference type="EMBL" id="KAF0690320.1"/>
    </source>
</evidence>
<dbReference type="SUPFAM" id="SSF103473">
    <property type="entry name" value="MFS general substrate transporter"/>
    <property type="match status" value="1"/>
</dbReference>
<feature type="transmembrane region" description="Helical" evidence="14">
    <location>
        <begin position="419"/>
        <end position="438"/>
    </location>
</feature>
<name>A0A485L9L1_9STRA</name>
<keyword evidence="6 14" id="KW-0472">Membrane</keyword>
<evidence type="ECO:0000256" key="8">
    <source>
        <dbReference type="ARBA" id="ARBA00044648"/>
    </source>
</evidence>
<keyword evidence="5 14" id="KW-1133">Transmembrane helix</keyword>
<comment type="catalytic activity">
    <reaction evidence="10">
        <text>D-mannose(out) = D-mannose(in)</text>
        <dbReference type="Rhea" id="RHEA:78391"/>
        <dbReference type="ChEBI" id="CHEBI:4208"/>
    </reaction>
    <physiologicalReaction direction="left-to-right" evidence="10">
        <dbReference type="Rhea" id="RHEA:78392"/>
    </physiologicalReaction>
</comment>
<feature type="transmembrane region" description="Helical" evidence="14">
    <location>
        <begin position="450"/>
        <end position="472"/>
    </location>
</feature>
<feature type="transmembrane region" description="Helical" evidence="14">
    <location>
        <begin position="67"/>
        <end position="90"/>
    </location>
</feature>
<sequence length="539" mass="58789">MAAEVIATTPINHTDEPSDHVTFDFIQDMHHEGHARRRHSFRQGHQHNTRRHLSKLEGRIHEEHSTALLPTASLYVTVLIALIGTFQYGWLLSQINYVDSKCHKNPIPVGDCIMFPGHSPREWAMAVTSWIVGGMLGALCSGVPADKFGRKKTLFLNACVMIFDATIQATSTSIYGFSVGRLISSIASGVAINVCNVLISEISPANMRGMFSTGIQVGISLGSLSVTTVHIIHVASSWRLLVGVPIVLGSIQILLMPFMAYSPVWLVSQGKIADALDDLKRLYRPCNYIAILDALVAARDEEQQEIAGVNTWVILFSPKYRKQLFVAIALCSAQQLTGIDAIMYYSSSIFATAGLSDPRVGNTIINVVRMTFIILAARVMDKFNRKTLLCGGMTVMAAASVGVIVSLVTTNSVGCVASLVIYMAAFCLSIGPLAWPVATEIFPDFLRGNAGSVGELFTWLWNILVSILYPVLPTRLSWATPLLCHVCRVLLAFVLFVALVVPETAQKTAVEIQQSFGIASPQYEEPANVDPWAPVDKGE</sequence>
<dbReference type="GO" id="GO:0016020">
    <property type="term" value="C:membrane"/>
    <property type="evidence" value="ECO:0007669"/>
    <property type="project" value="UniProtKB-SubCell"/>
</dbReference>
<dbReference type="OrthoDB" id="4540492at2759"/>
<dbReference type="InterPro" id="IPR036259">
    <property type="entry name" value="MFS_trans_sf"/>
</dbReference>